<keyword evidence="2" id="KW-1185">Reference proteome</keyword>
<reference evidence="2" key="1">
    <citation type="journal article" date="2012" name="Proc. Natl. Acad. Sci. U.S.A.">
        <title>Genome sequence of the button mushroom Agaricus bisporus reveals mechanisms governing adaptation to a humic-rich ecological niche.</title>
        <authorList>
            <person name="Morin E."/>
            <person name="Kohler A."/>
            <person name="Baker A.R."/>
            <person name="Foulongne-Oriol M."/>
            <person name="Lombard V."/>
            <person name="Nagy L.G."/>
            <person name="Ohm R.A."/>
            <person name="Patyshakuliyeva A."/>
            <person name="Brun A."/>
            <person name="Aerts A.L."/>
            <person name="Bailey A.M."/>
            <person name="Billette C."/>
            <person name="Coutinho P.M."/>
            <person name="Deakin G."/>
            <person name="Doddapaneni H."/>
            <person name="Floudas D."/>
            <person name="Grimwood J."/>
            <person name="Hilden K."/>
            <person name="Kuees U."/>
            <person name="LaButti K.M."/>
            <person name="Lapidus A."/>
            <person name="Lindquist E.A."/>
            <person name="Lucas S.M."/>
            <person name="Murat C."/>
            <person name="Riley R.W."/>
            <person name="Salamov A.A."/>
            <person name="Schmutz J."/>
            <person name="Subramanian V."/>
            <person name="Woesten H.A.B."/>
            <person name="Xu J."/>
            <person name="Eastwood D.C."/>
            <person name="Foster G.D."/>
            <person name="Sonnenberg A.S."/>
            <person name="Cullen D."/>
            <person name="de Vries R.P."/>
            <person name="Lundell T."/>
            <person name="Hibbett D.S."/>
            <person name="Henrissat B."/>
            <person name="Burton K.S."/>
            <person name="Kerrigan R.W."/>
            <person name="Challen M.P."/>
            <person name="Grigoriev I.V."/>
            <person name="Martin F."/>
        </authorList>
    </citation>
    <scope>NUCLEOTIDE SEQUENCE [LARGE SCALE GENOMIC DNA]</scope>
    <source>
        <strain evidence="2">JB137-S8 / ATCC MYA-4627 / FGSC 10392</strain>
    </source>
</reference>
<protein>
    <submittedName>
        <fullName evidence="1">Uncharacterized protein</fullName>
    </submittedName>
</protein>
<dbReference type="AlphaFoldDB" id="K5WS14"/>
<evidence type="ECO:0000313" key="2">
    <source>
        <dbReference type="Proteomes" id="UP000008493"/>
    </source>
</evidence>
<name>K5WS14_AGABU</name>
<evidence type="ECO:0000313" key="1">
    <source>
        <dbReference type="EMBL" id="EKM73327.1"/>
    </source>
</evidence>
<dbReference type="InParanoid" id="K5WS14"/>
<dbReference type="EMBL" id="JH972993">
    <property type="protein sequence ID" value="EKM73327.1"/>
    <property type="molecule type" value="Genomic_DNA"/>
</dbReference>
<sequence>MGGHKSQSRETTLTHKSQLSPIYLYTYSQPPFTLAQTGSSSIKAHSIPRHGR</sequence>
<dbReference type="HOGENOM" id="CLU_3086662_0_0_1"/>
<dbReference type="RefSeq" id="XP_007336034.1">
    <property type="nucleotide sequence ID" value="XM_007335972.1"/>
</dbReference>
<dbReference type="KEGG" id="abp:AGABI1DRAFT135039"/>
<dbReference type="Proteomes" id="UP000008493">
    <property type="component" value="Unassembled WGS sequence"/>
</dbReference>
<organism evidence="1 2">
    <name type="scientific">Agaricus bisporus var. burnettii (strain JB137-S8 / ATCC MYA-4627 / FGSC 10392)</name>
    <name type="common">White button mushroom</name>
    <dbReference type="NCBI Taxonomy" id="597362"/>
    <lineage>
        <taxon>Eukaryota</taxon>
        <taxon>Fungi</taxon>
        <taxon>Dikarya</taxon>
        <taxon>Basidiomycota</taxon>
        <taxon>Agaricomycotina</taxon>
        <taxon>Agaricomycetes</taxon>
        <taxon>Agaricomycetidae</taxon>
        <taxon>Agaricales</taxon>
        <taxon>Agaricineae</taxon>
        <taxon>Agaricaceae</taxon>
        <taxon>Agaricus</taxon>
    </lineage>
</organism>
<dbReference type="GeneID" id="18828448"/>
<gene>
    <name evidence="1" type="ORF">AGABI1DRAFT_135039</name>
</gene>
<proteinExistence type="predicted"/>
<accession>K5WS14</accession>